<dbReference type="EMBL" id="JAIWYP010000006">
    <property type="protein sequence ID" value="KAH3815122.1"/>
    <property type="molecule type" value="Genomic_DNA"/>
</dbReference>
<organism evidence="1 2">
    <name type="scientific">Dreissena polymorpha</name>
    <name type="common">Zebra mussel</name>
    <name type="synonym">Mytilus polymorpha</name>
    <dbReference type="NCBI Taxonomy" id="45954"/>
    <lineage>
        <taxon>Eukaryota</taxon>
        <taxon>Metazoa</taxon>
        <taxon>Spiralia</taxon>
        <taxon>Lophotrochozoa</taxon>
        <taxon>Mollusca</taxon>
        <taxon>Bivalvia</taxon>
        <taxon>Autobranchia</taxon>
        <taxon>Heteroconchia</taxon>
        <taxon>Euheterodonta</taxon>
        <taxon>Imparidentia</taxon>
        <taxon>Neoheterodontei</taxon>
        <taxon>Myida</taxon>
        <taxon>Dreissenoidea</taxon>
        <taxon>Dreissenidae</taxon>
        <taxon>Dreissena</taxon>
    </lineage>
</organism>
<keyword evidence="2" id="KW-1185">Reference proteome</keyword>
<sequence length="67" mass="7545">MFQVDVQEQTSLKVGFFRLCGLPHVLGAVDRTMIPTIIAPKEHKEACIRRKGSHAMNVPEIVDSELR</sequence>
<gene>
    <name evidence="1" type="ORF">DPMN_143643</name>
</gene>
<evidence type="ECO:0000313" key="2">
    <source>
        <dbReference type="Proteomes" id="UP000828390"/>
    </source>
</evidence>
<reference evidence="1" key="1">
    <citation type="journal article" date="2019" name="bioRxiv">
        <title>The Genome of the Zebra Mussel, Dreissena polymorpha: A Resource for Invasive Species Research.</title>
        <authorList>
            <person name="McCartney M.A."/>
            <person name="Auch B."/>
            <person name="Kono T."/>
            <person name="Mallez S."/>
            <person name="Zhang Y."/>
            <person name="Obille A."/>
            <person name="Becker A."/>
            <person name="Abrahante J.E."/>
            <person name="Garbe J."/>
            <person name="Badalamenti J.P."/>
            <person name="Herman A."/>
            <person name="Mangelson H."/>
            <person name="Liachko I."/>
            <person name="Sullivan S."/>
            <person name="Sone E.D."/>
            <person name="Koren S."/>
            <person name="Silverstein K.A.T."/>
            <person name="Beckman K.B."/>
            <person name="Gohl D.M."/>
        </authorList>
    </citation>
    <scope>NUCLEOTIDE SEQUENCE</scope>
    <source>
        <strain evidence="1">Duluth1</strain>
        <tissue evidence="1">Whole animal</tissue>
    </source>
</reference>
<comment type="caution">
    <text evidence="1">The sequence shown here is derived from an EMBL/GenBank/DDBJ whole genome shotgun (WGS) entry which is preliminary data.</text>
</comment>
<accession>A0A9D4JPI1</accession>
<dbReference type="Proteomes" id="UP000828390">
    <property type="component" value="Unassembled WGS sequence"/>
</dbReference>
<dbReference type="AlphaFoldDB" id="A0A9D4JPI1"/>
<evidence type="ECO:0000313" key="1">
    <source>
        <dbReference type="EMBL" id="KAH3815122.1"/>
    </source>
</evidence>
<reference evidence="1" key="2">
    <citation type="submission" date="2020-11" db="EMBL/GenBank/DDBJ databases">
        <authorList>
            <person name="McCartney M.A."/>
            <person name="Auch B."/>
            <person name="Kono T."/>
            <person name="Mallez S."/>
            <person name="Becker A."/>
            <person name="Gohl D.M."/>
            <person name="Silverstein K.A.T."/>
            <person name="Koren S."/>
            <person name="Bechman K.B."/>
            <person name="Herman A."/>
            <person name="Abrahante J.E."/>
            <person name="Garbe J."/>
        </authorList>
    </citation>
    <scope>NUCLEOTIDE SEQUENCE</scope>
    <source>
        <strain evidence="1">Duluth1</strain>
        <tissue evidence="1">Whole animal</tissue>
    </source>
</reference>
<proteinExistence type="predicted"/>
<name>A0A9D4JPI1_DREPO</name>
<protein>
    <submittedName>
        <fullName evidence="1">Uncharacterized protein</fullName>
    </submittedName>
</protein>